<evidence type="ECO:0000313" key="2">
    <source>
        <dbReference type="Proteomes" id="UP000076577"/>
    </source>
</evidence>
<dbReference type="Pfam" id="PF01791">
    <property type="entry name" value="DeoC"/>
    <property type="match status" value="1"/>
</dbReference>
<keyword evidence="2" id="KW-1185">Reference proteome</keyword>
<dbReference type="PATRIC" id="fig|989403.3.peg.4481"/>
<evidence type="ECO:0000313" key="1">
    <source>
        <dbReference type="EMBL" id="KZL09101.1"/>
    </source>
</evidence>
<dbReference type="InterPro" id="IPR041720">
    <property type="entry name" value="FbaB-like"/>
</dbReference>
<sequence>METGLKRRLARLQNTKSERSLFIAMDHGFTTGPLPGFEHYRLARKWAGHSAIDGLLMHKGALKAFTNYDMALPKSVILQANGMSKHAANPSDKPMMVEVEDALRLGADAISVEFSAQLSSFGDNLKDISAQINAADRMNLPVMVMLGINQAPSESEAWVKLHRDVTRALIEIGASIIKLRQPPHADDWEAMLDGLHQDVRIVMAGGSRDSDETVLKRARIGLKAGAAGMCIGRNVFQNGQPNDFIDSLADVLNTVDPAEQTVSVDIFDPKFRSKAGEARISNELVGEPL</sequence>
<name>A0A165U0Q0_9HYPH</name>
<dbReference type="InterPro" id="IPR050456">
    <property type="entry name" value="DeoC/FbaB_aldolase"/>
</dbReference>
<dbReference type="STRING" id="989403.SAMN05421798_12012"/>
<dbReference type="InterPro" id="IPR002915">
    <property type="entry name" value="DeoC/FbaB/LacD_aldolase"/>
</dbReference>
<dbReference type="PANTHER" id="PTHR47916">
    <property type="entry name" value="FRUCTOSE-BISPHOSPHATE ALDOLASE CLASS 1"/>
    <property type="match status" value="1"/>
</dbReference>
<accession>A0A165U0Q0</accession>
<reference evidence="1 2" key="1">
    <citation type="journal article" date="2016" name="Front. Microbiol.">
        <title>Comparative Genomic Analysis Reveals a Diverse Repertoire of Genes Involved in Prokaryote-Eukaryote Interactions within the Pseudovibrio Genus.</title>
        <authorList>
            <person name="Romano S."/>
            <person name="Fernandez-Guerra A."/>
            <person name="Reen F.J."/>
            <person name="Glockner F.O."/>
            <person name="Crowley S.P."/>
            <person name="O'Sullivan O."/>
            <person name="Cotter P.D."/>
            <person name="Adams C."/>
            <person name="Dobson A.D."/>
            <person name="O'Gara F."/>
        </authorList>
    </citation>
    <scope>NUCLEOTIDE SEQUENCE [LARGE SCALE GENOMIC DNA]</scope>
    <source>
        <strain evidence="1 2">Ad2</strain>
    </source>
</reference>
<protein>
    <submittedName>
        <fullName evidence="1">Putative aldolase LsrF</fullName>
        <ecNumber evidence="1">4.1.2.-</ecNumber>
    </submittedName>
</protein>
<dbReference type="GO" id="GO:0004332">
    <property type="term" value="F:fructose-bisphosphate aldolase activity"/>
    <property type="evidence" value="ECO:0007669"/>
    <property type="project" value="InterPro"/>
</dbReference>
<keyword evidence="1" id="KW-0456">Lyase</keyword>
<dbReference type="Proteomes" id="UP000076577">
    <property type="component" value="Unassembled WGS sequence"/>
</dbReference>
<dbReference type="Gene3D" id="3.20.20.70">
    <property type="entry name" value="Aldolase class I"/>
    <property type="match status" value="1"/>
</dbReference>
<dbReference type="InterPro" id="IPR013785">
    <property type="entry name" value="Aldolase_TIM"/>
</dbReference>
<dbReference type="OrthoDB" id="5915071at2"/>
<dbReference type="RefSeq" id="WP_068010137.1">
    <property type="nucleotide sequence ID" value="NZ_FOFM01000020.1"/>
</dbReference>
<dbReference type="SUPFAM" id="SSF51569">
    <property type="entry name" value="Aldolase"/>
    <property type="match status" value="1"/>
</dbReference>
<dbReference type="PIRSF" id="PIRSF038992">
    <property type="entry name" value="Aldolase_Ia"/>
    <property type="match status" value="1"/>
</dbReference>
<dbReference type="AlphaFoldDB" id="A0A165U0Q0"/>
<gene>
    <name evidence="1" type="primary">lsrF</name>
    <name evidence="1" type="ORF">PsAD2_04105</name>
</gene>
<dbReference type="EC" id="4.1.2.-" evidence="1"/>
<dbReference type="SMART" id="SM01133">
    <property type="entry name" value="DeoC"/>
    <property type="match status" value="1"/>
</dbReference>
<proteinExistence type="predicted"/>
<organism evidence="1 2">
    <name type="scientific">Pseudovibrio axinellae</name>
    <dbReference type="NCBI Taxonomy" id="989403"/>
    <lineage>
        <taxon>Bacteria</taxon>
        <taxon>Pseudomonadati</taxon>
        <taxon>Pseudomonadota</taxon>
        <taxon>Alphaproteobacteria</taxon>
        <taxon>Hyphomicrobiales</taxon>
        <taxon>Stappiaceae</taxon>
        <taxon>Pseudovibrio</taxon>
    </lineage>
</organism>
<comment type="caution">
    <text evidence="1">The sequence shown here is derived from an EMBL/GenBank/DDBJ whole genome shotgun (WGS) entry which is preliminary data.</text>
</comment>
<dbReference type="EMBL" id="LMCB01000125">
    <property type="protein sequence ID" value="KZL09101.1"/>
    <property type="molecule type" value="Genomic_DNA"/>
</dbReference>
<dbReference type="PANTHER" id="PTHR47916:SF1">
    <property type="entry name" value="3-HYDROXY-5-PHOSPHONOOXYPENTANE-2,4-DIONE THIOLASE"/>
    <property type="match status" value="1"/>
</dbReference>